<dbReference type="HOGENOM" id="CLU_155374_0_0_1"/>
<feature type="non-terminal residue" evidence="1">
    <location>
        <position position="1"/>
    </location>
</feature>
<protein>
    <submittedName>
        <fullName evidence="1">Uncharacterized protein</fullName>
    </submittedName>
</protein>
<dbReference type="EMBL" id="AWSO01001978">
    <property type="protein sequence ID" value="ESK82317.1"/>
    <property type="molecule type" value="Genomic_DNA"/>
</dbReference>
<keyword evidence="2" id="KW-1185">Reference proteome</keyword>
<evidence type="ECO:0000313" key="2">
    <source>
        <dbReference type="Proteomes" id="UP000017559"/>
    </source>
</evidence>
<comment type="caution">
    <text evidence="1">The sequence shown here is derived from an EMBL/GenBank/DDBJ whole genome shotgun (WGS) entry which is preliminary data.</text>
</comment>
<dbReference type="KEGG" id="mrr:Moror_2245"/>
<name>V2WL56_MONRO</name>
<dbReference type="OrthoDB" id="2576233at2759"/>
<dbReference type="AlphaFoldDB" id="V2WL56"/>
<reference evidence="1 2" key="1">
    <citation type="journal article" date="2014" name="BMC Genomics">
        <title>Genome and secretome analysis of the hemibiotrophic fungal pathogen, Moniliophthora roreri, which causes frosty pod rot disease of cacao: mechanisms of the biotrophic and necrotrophic phases.</title>
        <authorList>
            <person name="Meinhardt L.W."/>
            <person name="Costa G.G.L."/>
            <person name="Thomazella D.P.T."/>
            <person name="Teixeira P.J.P.L."/>
            <person name="Carazzolle M.F."/>
            <person name="Schuster S.C."/>
            <person name="Carlson J.E."/>
            <person name="Guiltinan M.J."/>
            <person name="Mieczkowski P."/>
            <person name="Farmer A."/>
            <person name="Ramaraj T."/>
            <person name="Crozier J."/>
            <person name="Davis R.E."/>
            <person name="Shao J."/>
            <person name="Melnick R.L."/>
            <person name="Pereira G.A.G."/>
            <person name="Bailey B.A."/>
        </authorList>
    </citation>
    <scope>NUCLEOTIDE SEQUENCE [LARGE SCALE GENOMIC DNA]</scope>
    <source>
        <strain evidence="1 2">MCA 2997</strain>
    </source>
</reference>
<dbReference type="Proteomes" id="UP000017559">
    <property type="component" value="Unassembled WGS sequence"/>
</dbReference>
<sequence length="116" mass="13397">YRVAQVQVIFSLPSWLLEQLFTIDQQSHVPQHLAYVEWFMQFAQSPKGPHGLYKIRSSFNSKGYQDSTIVPVMAFRHSIHLYPKFGSAVLPEWTSSSVLDDTKQFYVNSFSDCCCK</sequence>
<proteinExistence type="predicted"/>
<evidence type="ECO:0000313" key="1">
    <source>
        <dbReference type="EMBL" id="ESK82317.1"/>
    </source>
</evidence>
<accession>V2WL56</accession>
<organism evidence="1 2">
    <name type="scientific">Moniliophthora roreri (strain MCA 2997)</name>
    <name type="common">Cocoa frosty pod rot fungus</name>
    <name type="synonym">Crinipellis roreri</name>
    <dbReference type="NCBI Taxonomy" id="1381753"/>
    <lineage>
        <taxon>Eukaryota</taxon>
        <taxon>Fungi</taxon>
        <taxon>Dikarya</taxon>
        <taxon>Basidiomycota</taxon>
        <taxon>Agaricomycotina</taxon>
        <taxon>Agaricomycetes</taxon>
        <taxon>Agaricomycetidae</taxon>
        <taxon>Agaricales</taxon>
        <taxon>Marasmiineae</taxon>
        <taxon>Marasmiaceae</taxon>
        <taxon>Moniliophthora</taxon>
    </lineage>
</organism>
<gene>
    <name evidence="1" type="ORF">Moror_2245</name>
</gene>